<dbReference type="EMBL" id="AZBU02000009">
    <property type="protein sequence ID" value="TKR65142.1"/>
    <property type="molecule type" value="Genomic_DNA"/>
</dbReference>
<sequence>MPHNCENVHLAYFLQDMVFTVSVSTRLTLTKILESNYMQGIEGQAPVKAAEADSQPEALIQPEANSERWKFLTTTVRKVFSGRKKEKNDASKYEASKDSEQSVKKEAKEASKETKTMASKTVKASKQPPKKESPKVSTKNESVKGARKKSSVKKDSKKFEKRNSKKSA</sequence>
<feature type="compositionally biased region" description="Basic and acidic residues" evidence="1">
    <location>
        <begin position="152"/>
        <end position="162"/>
    </location>
</feature>
<evidence type="ECO:0000313" key="3">
    <source>
        <dbReference type="Proteomes" id="UP000298663"/>
    </source>
</evidence>
<dbReference type="AlphaFoldDB" id="A0A4U5M8E8"/>
<dbReference type="Proteomes" id="UP000298663">
    <property type="component" value="Unassembled WGS sequence"/>
</dbReference>
<protein>
    <submittedName>
        <fullName evidence="2">Uncharacterized protein</fullName>
    </submittedName>
</protein>
<reference evidence="2 3" key="2">
    <citation type="journal article" date="2019" name="G3 (Bethesda)">
        <title>Hybrid Assembly of the Genome of the Entomopathogenic Nematode Steinernema carpocapsae Identifies the X-Chromosome.</title>
        <authorList>
            <person name="Serra L."/>
            <person name="Macchietto M."/>
            <person name="Macias-Munoz A."/>
            <person name="McGill C.J."/>
            <person name="Rodriguez I.M."/>
            <person name="Rodriguez B."/>
            <person name="Murad R."/>
            <person name="Mortazavi A."/>
        </authorList>
    </citation>
    <scope>NUCLEOTIDE SEQUENCE [LARGE SCALE GENOMIC DNA]</scope>
    <source>
        <strain evidence="2 3">ALL</strain>
    </source>
</reference>
<keyword evidence="3" id="KW-1185">Reference proteome</keyword>
<evidence type="ECO:0000313" key="2">
    <source>
        <dbReference type="EMBL" id="TKR65142.1"/>
    </source>
</evidence>
<comment type="caution">
    <text evidence="2">The sequence shown here is derived from an EMBL/GenBank/DDBJ whole genome shotgun (WGS) entry which is preliminary data.</text>
</comment>
<proteinExistence type="predicted"/>
<name>A0A4U5M8E8_STECR</name>
<evidence type="ECO:0000256" key="1">
    <source>
        <dbReference type="SAM" id="MobiDB-lite"/>
    </source>
</evidence>
<accession>A0A4U5M8E8</accession>
<reference evidence="2 3" key="1">
    <citation type="journal article" date="2015" name="Genome Biol.">
        <title>Comparative genomics of Steinernema reveals deeply conserved gene regulatory networks.</title>
        <authorList>
            <person name="Dillman A.R."/>
            <person name="Macchietto M."/>
            <person name="Porter C.F."/>
            <person name="Rogers A."/>
            <person name="Williams B."/>
            <person name="Antoshechkin I."/>
            <person name="Lee M.M."/>
            <person name="Goodwin Z."/>
            <person name="Lu X."/>
            <person name="Lewis E.E."/>
            <person name="Goodrich-Blair H."/>
            <person name="Stock S.P."/>
            <person name="Adams B.J."/>
            <person name="Sternberg P.W."/>
            <person name="Mortazavi A."/>
        </authorList>
    </citation>
    <scope>NUCLEOTIDE SEQUENCE [LARGE SCALE GENOMIC DNA]</scope>
    <source>
        <strain evidence="2 3">ALL</strain>
    </source>
</reference>
<organism evidence="2 3">
    <name type="scientific">Steinernema carpocapsae</name>
    <name type="common">Entomopathogenic nematode</name>
    <dbReference type="NCBI Taxonomy" id="34508"/>
    <lineage>
        <taxon>Eukaryota</taxon>
        <taxon>Metazoa</taxon>
        <taxon>Ecdysozoa</taxon>
        <taxon>Nematoda</taxon>
        <taxon>Chromadorea</taxon>
        <taxon>Rhabditida</taxon>
        <taxon>Tylenchina</taxon>
        <taxon>Panagrolaimomorpha</taxon>
        <taxon>Strongyloidoidea</taxon>
        <taxon>Steinernematidae</taxon>
        <taxon>Steinernema</taxon>
    </lineage>
</organism>
<gene>
    <name evidence="2" type="ORF">L596_025592</name>
</gene>
<feature type="compositionally biased region" description="Basic and acidic residues" evidence="1">
    <location>
        <begin position="86"/>
        <end position="115"/>
    </location>
</feature>
<feature type="region of interest" description="Disordered" evidence="1">
    <location>
        <begin position="81"/>
        <end position="168"/>
    </location>
</feature>